<evidence type="ECO:0000313" key="2">
    <source>
        <dbReference type="Proteomes" id="UP000001861"/>
    </source>
</evidence>
<dbReference type="AlphaFoldDB" id="A8N4W0"/>
<name>A8N4W0_COPC7</name>
<dbReference type="VEuPathDB" id="FungiDB:CC1G_04620"/>
<dbReference type="GeneID" id="6006369"/>
<dbReference type="Gene3D" id="3.80.10.10">
    <property type="entry name" value="Ribonuclease Inhibitor"/>
    <property type="match status" value="1"/>
</dbReference>
<organism evidence="1 2">
    <name type="scientific">Coprinopsis cinerea (strain Okayama-7 / 130 / ATCC MYA-4618 / FGSC 9003)</name>
    <name type="common">Inky cap fungus</name>
    <name type="synonym">Hormographiella aspergillata</name>
    <dbReference type="NCBI Taxonomy" id="240176"/>
    <lineage>
        <taxon>Eukaryota</taxon>
        <taxon>Fungi</taxon>
        <taxon>Dikarya</taxon>
        <taxon>Basidiomycota</taxon>
        <taxon>Agaricomycotina</taxon>
        <taxon>Agaricomycetes</taxon>
        <taxon>Agaricomycetidae</taxon>
        <taxon>Agaricales</taxon>
        <taxon>Agaricineae</taxon>
        <taxon>Psathyrellaceae</taxon>
        <taxon>Coprinopsis</taxon>
    </lineage>
</organism>
<dbReference type="RefSeq" id="XP_001829931.1">
    <property type="nucleotide sequence ID" value="XM_001829879.1"/>
</dbReference>
<evidence type="ECO:0000313" key="1">
    <source>
        <dbReference type="EMBL" id="EAU91853.1"/>
    </source>
</evidence>
<sequence>MIQGIDDPEFLRQRKFLKRLAHYAPLVKQIDYPAPCLYTPAKKQRFFDHHSLNELYVNTGGLRPLFPNVTAVELPCFIERPMETVFYPAVVLGQSVKAVTLLLDGTDGNEATEGDNLTQVLDGPQWAAIAARLQPLAANLTSFSVRSGSFDVKRGYFRIPSIEKLCNHFTSSLARLNVDCLALSPQTLLALTHLDCLTELSLSVCNIPSNFTIDSLHFARVKSLDLDVRSLPVCLDLLPALHLPSLETVNFEFSLSTLQTVSLEEVFKALAHNRAIPHLCEVECTNESRFDQGLFEISGSTFDSLLDFKKIKSFHILGCSIPELDNMDLLRIFSSWPALEEFSLHRDLAIGLEIYRGKLTLEGVHAALQHCPKLHSLDLPCDTRQLPSFYSNTPPHPSLKRWQLYNSPITSGRKVGEFLRRCYPQLDATGIEYLTEYEFRLSGDDEELTDADIEAGAMLDQWNDVSLVLRGKLV</sequence>
<dbReference type="InterPro" id="IPR032675">
    <property type="entry name" value="LRR_dom_sf"/>
</dbReference>
<accession>A8N4W0</accession>
<reference evidence="1 2" key="1">
    <citation type="journal article" date="2010" name="Proc. Natl. Acad. Sci. U.S.A.">
        <title>Insights into evolution of multicellular fungi from the assembled chromosomes of the mushroom Coprinopsis cinerea (Coprinus cinereus).</title>
        <authorList>
            <person name="Stajich J.E."/>
            <person name="Wilke S.K."/>
            <person name="Ahren D."/>
            <person name="Au C.H."/>
            <person name="Birren B.W."/>
            <person name="Borodovsky M."/>
            <person name="Burns C."/>
            <person name="Canback B."/>
            <person name="Casselton L.A."/>
            <person name="Cheng C.K."/>
            <person name="Deng J."/>
            <person name="Dietrich F.S."/>
            <person name="Fargo D.C."/>
            <person name="Farman M.L."/>
            <person name="Gathman A.C."/>
            <person name="Goldberg J."/>
            <person name="Guigo R."/>
            <person name="Hoegger P.J."/>
            <person name="Hooker J.B."/>
            <person name="Huggins A."/>
            <person name="James T.Y."/>
            <person name="Kamada T."/>
            <person name="Kilaru S."/>
            <person name="Kodira C."/>
            <person name="Kues U."/>
            <person name="Kupfer D."/>
            <person name="Kwan H.S."/>
            <person name="Lomsadze A."/>
            <person name="Li W."/>
            <person name="Lilly W.W."/>
            <person name="Ma L.J."/>
            <person name="Mackey A.J."/>
            <person name="Manning G."/>
            <person name="Martin F."/>
            <person name="Muraguchi H."/>
            <person name="Natvig D.O."/>
            <person name="Palmerini H."/>
            <person name="Ramesh M.A."/>
            <person name="Rehmeyer C.J."/>
            <person name="Roe B.A."/>
            <person name="Shenoy N."/>
            <person name="Stanke M."/>
            <person name="Ter-Hovhannisyan V."/>
            <person name="Tunlid A."/>
            <person name="Velagapudi R."/>
            <person name="Vision T.J."/>
            <person name="Zeng Q."/>
            <person name="Zolan M.E."/>
            <person name="Pukkila P.J."/>
        </authorList>
    </citation>
    <scope>NUCLEOTIDE SEQUENCE [LARGE SCALE GENOMIC DNA]</scope>
    <source>
        <strain evidence="2">Okayama-7 / 130 / ATCC MYA-4618 / FGSC 9003</strain>
    </source>
</reference>
<keyword evidence="2" id="KW-1185">Reference proteome</keyword>
<dbReference type="EMBL" id="AACS02000003">
    <property type="protein sequence ID" value="EAU91853.1"/>
    <property type="molecule type" value="Genomic_DNA"/>
</dbReference>
<comment type="caution">
    <text evidence="1">The sequence shown here is derived from an EMBL/GenBank/DDBJ whole genome shotgun (WGS) entry which is preliminary data.</text>
</comment>
<evidence type="ECO:0008006" key="3">
    <source>
        <dbReference type="Google" id="ProtNLM"/>
    </source>
</evidence>
<dbReference type="SUPFAM" id="SSF52047">
    <property type="entry name" value="RNI-like"/>
    <property type="match status" value="1"/>
</dbReference>
<gene>
    <name evidence="1" type="ORF">CC1G_04620</name>
</gene>
<dbReference type="OrthoDB" id="2841072at2759"/>
<proteinExistence type="predicted"/>
<protein>
    <recommendedName>
        <fullName evidence="3">F-box domain-containing protein</fullName>
    </recommendedName>
</protein>
<dbReference type="InParanoid" id="A8N4W0"/>
<dbReference type="KEGG" id="cci:CC1G_04620"/>
<dbReference type="Proteomes" id="UP000001861">
    <property type="component" value="Unassembled WGS sequence"/>
</dbReference>